<evidence type="ECO:0000313" key="2">
    <source>
        <dbReference type="Proteomes" id="UP000007845"/>
    </source>
</evidence>
<reference evidence="1 2" key="1">
    <citation type="journal article" date="2011" name="J. Bacteriol.">
        <title>Genome sequence of the mercury-methylating strain Desulfovibrio desulfuricans ND132.</title>
        <authorList>
            <person name="Brown S.D."/>
            <person name="Gilmour C.C."/>
            <person name="Kucken A.M."/>
            <person name="Wall J.D."/>
            <person name="Elias D.A."/>
            <person name="Brandt C.C."/>
            <person name="Podar M."/>
            <person name="Chertkov O."/>
            <person name="Held B."/>
            <person name="Bruce D.C."/>
            <person name="Detter J.C."/>
            <person name="Tapia R."/>
            <person name="Han C.S."/>
            <person name="Goodwin L.A."/>
            <person name="Cheng J.F."/>
            <person name="Pitluck S."/>
            <person name="Woyke T."/>
            <person name="Mikhailova N."/>
            <person name="Ivanova N.N."/>
            <person name="Han J."/>
            <person name="Lucas S."/>
            <person name="Lapidus A.L."/>
            <person name="Land M.L."/>
            <person name="Hauser L.J."/>
            <person name="Palumbo A.V."/>
        </authorList>
    </citation>
    <scope>NUCLEOTIDE SEQUENCE [LARGE SCALE GENOMIC DNA]</scope>
    <source>
        <strain evidence="1 2">ND132</strain>
    </source>
</reference>
<dbReference type="eggNOG" id="COG0381">
    <property type="taxonomic scope" value="Bacteria"/>
</dbReference>
<dbReference type="AlphaFoldDB" id="F0JDX2"/>
<dbReference type="NCBIfam" id="TIGR04396">
    <property type="entry name" value="surf_polysacc"/>
    <property type="match status" value="1"/>
</dbReference>
<dbReference type="RefSeq" id="WP_014320840.1">
    <property type="nucleotide sequence ID" value="NC_016803.1"/>
</dbReference>
<keyword evidence="2" id="KW-1185">Reference proteome</keyword>
<organism evidence="1 2">
    <name type="scientific">Pseudodesulfovibrio mercurii</name>
    <dbReference type="NCBI Taxonomy" id="641491"/>
    <lineage>
        <taxon>Bacteria</taxon>
        <taxon>Pseudomonadati</taxon>
        <taxon>Thermodesulfobacteriota</taxon>
        <taxon>Desulfovibrionia</taxon>
        <taxon>Desulfovibrionales</taxon>
        <taxon>Desulfovibrionaceae</taxon>
    </lineage>
</organism>
<dbReference type="InterPro" id="IPR030906">
    <property type="entry name" value="Surf_polysacc"/>
</dbReference>
<dbReference type="EMBL" id="CP003220">
    <property type="protein sequence ID" value="EGB13412.1"/>
    <property type="molecule type" value="Genomic_DNA"/>
</dbReference>
<protein>
    <recommendedName>
        <fullName evidence="3">Surface carbohydrate biosynthesis protein</fullName>
    </recommendedName>
</protein>
<accession>F0JDX2</accession>
<dbReference type="STRING" id="641491.DND132_0194"/>
<evidence type="ECO:0008006" key="3">
    <source>
        <dbReference type="Google" id="ProtNLM"/>
    </source>
</evidence>
<dbReference type="SUPFAM" id="SSF53756">
    <property type="entry name" value="UDP-Glycosyltransferase/glycogen phosphorylase"/>
    <property type="match status" value="1"/>
</dbReference>
<dbReference type="Proteomes" id="UP000007845">
    <property type="component" value="Chromosome"/>
</dbReference>
<dbReference type="HOGENOM" id="CLU_046119_0_0_7"/>
<gene>
    <name evidence="1" type="ORF">DND132_0194</name>
</gene>
<evidence type="ECO:0000313" key="1">
    <source>
        <dbReference type="EMBL" id="EGB13412.1"/>
    </source>
</evidence>
<name>F0JDX2_9BACT</name>
<dbReference type="KEGG" id="ddn:DND132_0194"/>
<sequence length="449" mass="52280">MNLYITVEIASRELEAKTFLACCAAQEGFDVYIGAEDMIRRLAVLGEPGILLDKSIHSEYPPLFNFLKRLGHRIAVNDEEGLCINPKQYSLFNLTPAVSESVDMFFAWGSLQRDLMVSRLPDMADRAHVTGNPRLDLLHPRLRKFHERDVRAIHDTFGRFILINTRFTTNNNTIGGEAMKERFLSGKHGPNIEYLMKRYEADEQYFYALIDSLKRLCVRYPSRNFVLRPHPAEKLEPWFELARDYPNLHVVREGNVHKWILASDLMLQNGCTTAIEAFLLGTPCVCYRPVQSELDECLPNKISYHILDFEELCRCVEGELDERIRSKRPEWEKVLAPYAHRSGAELSSPLVLEHLRALARMERAREPFFSLRTRFDARIRHWNRMLKWQIRKMKSQPDKLNPKWPALSLEAFRELANRFVFFDDGFASLEITQAYKDCFRVTRVGKHAA</sequence>
<proteinExistence type="predicted"/>